<dbReference type="InterPro" id="IPR015048">
    <property type="entry name" value="DUF1899"/>
</dbReference>
<evidence type="ECO:0000256" key="3">
    <source>
        <dbReference type="PROSITE-ProRule" id="PRU00221"/>
    </source>
</evidence>
<feature type="repeat" description="WD" evidence="3">
    <location>
        <begin position="127"/>
        <end position="169"/>
    </location>
</feature>
<evidence type="ECO:0000313" key="8">
    <source>
        <dbReference type="EMBL" id="KAK2957645.1"/>
    </source>
</evidence>
<dbReference type="PROSITE" id="PS50082">
    <property type="entry name" value="WD_REPEATS_2"/>
    <property type="match status" value="2"/>
</dbReference>
<protein>
    <recommendedName>
        <fullName evidence="4">Coronin</fullName>
    </recommendedName>
</protein>
<dbReference type="InterPro" id="IPR015505">
    <property type="entry name" value="Coronin"/>
</dbReference>
<feature type="region of interest" description="Disordered" evidence="6">
    <location>
        <begin position="411"/>
        <end position="440"/>
    </location>
</feature>
<organism evidence="8 9">
    <name type="scientific">Blattamonas nauphoetae</name>
    <dbReference type="NCBI Taxonomy" id="2049346"/>
    <lineage>
        <taxon>Eukaryota</taxon>
        <taxon>Metamonada</taxon>
        <taxon>Preaxostyla</taxon>
        <taxon>Oxymonadida</taxon>
        <taxon>Blattamonas</taxon>
    </lineage>
</organism>
<dbReference type="Proteomes" id="UP001281761">
    <property type="component" value="Unassembled WGS sequence"/>
</dbReference>
<comment type="similarity">
    <text evidence="4">Belongs to the WD repeat coronin family.</text>
</comment>
<name>A0ABQ9Y1N0_9EUKA</name>
<dbReference type="PANTHER" id="PTHR10856:SF0">
    <property type="entry name" value="CORONIN"/>
    <property type="match status" value="1"/>
</dbReference>
<feature type="coiled-coil region" evidence="5">
    <location>
        <begin position="441"/>
        <end position="468"/>
    </location>
</feature>
<dbReference type="PANTHER" id="PTHR10856">
    <property type="entry name" value="CORONIN"/>
    <property type="match status" value="1"/>
</dbReference>
<dbReference type="SUPFAM" id="SSF50978">
    <property type="entry name" value="WD40 repeat-like"/>
    <property type="match status" value="1"/>
</dbReference>
<dbReference type="PROSITE" id="PS50294">
    <property type="entry name" value="WD_REPEATS_REGION"/>
    <property type="match status" value="1"/>
</dbReference>
<gene>
    <name evidence="8" type="ORF">BLNAU_7300</name>
</gene>
<keyword evidence="2 4" id="KW-0677">Repeat</keyword>
<dbReference type="InterPro" id="IPR001680">
    <property type="entry name" value="WD40_rpt"/>
</dbReference>
<feature type="repeat" description="WD" evidence="3">
    <location>
        <begin position="75"/>
        <end position="109"/>
    </location>
</feature>
<dbReference type="Pfam" id="PF08953">
    <property type="entry name" value="DUF1899"/>
    <property type="match status" value="1"/>
</dbReference>
<evidence type="ECO:0000256" key="5">
    <source>
        <dbReference type="SAM" id="Coils"/>
    </source>
</evidence>
<dbReference type="InterPro" id="IPR019775">
    <property type="entry name" value="WD40_repeat_CS"/>
</dbReference>
<dbReference type="PROSITE" id="PS00678">
    <property type="entry name" value="WD_REPEATS_1"/>
    <property type="match status" value="1"/>
</dbReference>
<sequence>MSIVRKSKYRHVFGTIPKREFFYEDLKGSTASLDTNMIKVNSRFLTYIMEGSGGGAIALFPIADVGRRKNPWPAVRGHTRPVTDMDFSPFNPNVLATTSEDCLVRVFNIPENGIPDGESLTEPAVTMHAHGRKASELIWNPAASNILASSGADQIIKIWDVEKGSNTINLEGFGDMIQGFAWNDKGNEIAVQSRDKKVRVFDVRANTVTHDLESHKGSKTSRLCYNNSRNWVLSTGFGQGSDRELTIWDLANTSKPLYHQKLDQSSGVIMPFFDEGTQILFLASKGESNIKYYELVGDAPFCHYISTFGEGTPVRGITALPKVYVNTRTCEIMKFYKLTSKQTIEPVSFTVPRRSEMFQDDIYPDTHDTTRPAMTASEWNSGAIKELPMFKFTAEGNPDFVDPVALASGSAPSPMGSRSPVPANAVVTPIKSPGGDDKAKISELQAQLAARDKEIEELKKEIEELKSKQ</sequence>
<evidence type="ECO:0000256" key="6">
    <source>
        <dbReference type="SAM" id="MobiDB-lite"/>
    </source>
</evidence>
<evidence type="ECO:0000313" key="9">
    <source>
        <dbReference type="Proteomes" id="UP001281761"/>
    </source>
</evidence>
<dbReference type="Pfam" id="PF08662">
    <property type="entry name" value="eIF2A"/>
    <property type="match status" value="1"/>
</dbReference>
<reference evidence="8 9" key="1">
    <citation type="journal article" date="2022" name="bioRxiv">
        <title>Genomics of Preaxostyla Flagellates Illuminates Evolutionary Transitions and the Path Towards Mitochondrial Loss.</title>
        <authorList>
            <person name="Novak L.V.F."/>
            <person name="Treitli S.C."/>
            <person name="Pyrih J."/>
            <person name="Halakuc P."/>
            <person name="Pipaliya S.V."/>
            <person name="Vacek V."/>
            <person name="Brzon O."/>
            <person name="Soukal P."/>
            <person name="Eme L."/>
            <person name="Dacks J.B."/>
            <person name="Karnkowska A."/>
            <person name="Elias M."/>
            <person name="Hampl V."/>
        </authorList>
    </citation>
    <scope>NUCLEOTIDE SEQUENCE [LARGE SCALE GENOMIC DNA]</scope>
    <source>
        <strain evidence="8">NAU3</strain>
        <tissue evidence="8">Gut</tissue>
    </source>
</reference>
<dbReference type="InterPro" id="IPR036322">
    <property type="entry name" value="WD40_repeat_dom_sf"/>
</dbReference>
<feature type="domain" description="DUF1899" evidence="7">
    <location>
        <begin position="2"/>
        <end position="66"/>
    </location>
</feature>
<evidence type="ECO:0000256" key="1">
    <source>
        <dbReference type="ARBA" id="ARBA00022574"/>
    </source>
</evidence>
<dbReference type="Pfam" id="PF16300">
    <property type="entry name" value="WD40_4"/>
    <property type="match status" value="1"/>
</dbReference>
<dbReference type="InterPro" id="IPR013979">
    <property type="entry name" value="TIF_beta_prop-like"/>
</dbReference>
<accession>A0ABQ9Y1N0</accession>
<evidence type="ECO:0000256" key="4">
    <source>
        <dbReference type="RuleBase" id="RU280818"/>
    </source>
</evidence>
<dbReference type="SMART" id="SM01166">
    <property type="entry name" value="DUF1899"/>
    <property type="match status" value="1"/>
</dbReference>
<proteinExistence type="inferred from homology"/>
<comment type="caution">
    <text evidence="8">The sequence shown here is derived from an EMBL/GenBank/DDBJ whole genome shotgun (WGS) entry which is preliminary data.</text>
</comment>
<evidence type="ECO:0000259" key="7">
    <source>
        <dbReference type="SMART" id="SM01166"/>
    </source>
</evidence>
<dbReference type="SMART" id="SM01167">
    <property type="entry name" value="DUF1900"/>
    <property type="match status" value="1"/>
</dbReference>
<dbReference type="InterPro" id="IPR015943">
    <property type="entry name" value="WD40/YVTN_repeat-like_dom_sf"/>
</dbReference>
<keyword evidence="9" id="KW-1185">Reference proteome</keyword>
<evidence type="ECO:0000256" key="2">
    <source>
        <dbReference type="ARBA" id="ARBA00022737"/>
    </source>
</evidence>
<keyword evidence="5" id="KW-0175">Coiled coil</keyword>
<keyword evidence="1 3" id="KW-0853">WD repeat</keyword>
<dbReference type="EMBL" id="JARBJD010000044">
    <property type="protein sequence ID" value="KAK2957645.1"/>
    <property type="molecule type" value="Genomic_DNA"/>
</dbReference>
<dbReference type="Gene3D" id="2.130.10.10">
    <property type="entry name" value="YVTN repeat-like/Quinoprotein amine dehydrogenase"/>
    <property type="match status" value="1"/>
</dbReference>
<dbReference type="SMART" id="SM00320">
    <property type="entry name" value="WD40"/>
    <property type="match status" value="4"/>
</dbReference>
<dbReference type="Pfam" id="PF00400">
    <property type="entry name" value="WD40"/>
    <property type="match status" value="2"/>
</dbReference>